<organism evidence="1 2">
    <name type="scientific">Nocardiopsis suaedae</name>
    <dbReference type="NCBI Taxonomy" id="3018444"/>
    <lineage>
        <taxon>Bacteria</taxon>
        <taxon>Bacillati</taxon>
        <taxon>Actinomycetota</taxon>
        <taxon>Actinomycetes</taxon>
        <taxon>Streptosporangiales</taxon>
        <taxon>Nocardiopsidaceae</taxon>
        <taxon>Nocardiopsis</taxon>
    </lineage>
</organism>
<reference evidence="1" key="1">
    <citation type="submission" date="2023-01" db="EMBL/GenBank/DDBJ databases">
        <title>Draft genome sequence of Nocardiopsis sp. LSu2-4 isolated from halophytes.</title>
        <authorList>
            <person name="Duangmal K."/>
            <person name="Chantavorakit T."/>
        </authorList>
    </citation>
    <scope>NUCLEOTIDE SEQUENCE</scope>
    <source>
        <strain evidence="1">LSu2-4</strain>
    </source>
</reference>
<dbReference type="Gene3D" id="2.50.20.20">
    <property type="match status" value="1"/>
</dbReference>
<gene>
    <name evidence="1" type="ORF">O4U47_29580</name>
</gene>
<name>A0ABT4TVI7_9ACTN</name>
<evidence type="ECO:0000313" key="1">
    <source>
        <dbReference type="EMBL" id="MDA2808693.1"/>
    </source>
</evidence>
<proteinExistence type="predicted"/>
<dbReference type="RefSeq" id="WP_270681281.1">
    <property type="nucleotide sequence ID" value="NZ_JAQFWP010000098.1"/>
</dbReference>
<comment type="caution">
    <text evidence="1">The sequence shown here is derived from an EMBL/GenBank/DDBJ whole genome shotgun (WGS) entry which is preliminary data.</text>
</comment>
<dbReference type="EMBL" id="JAQFWP010000098">
    <property type="protein sequence ID" value="MDA2808693.1"/>
    <property type="molecule type" value="Genomic_DNA"/>
</dbReference>
<accession>A0ABT4TVI7</accession>
<keyword evidence="2" id="KW-1185">Reference proteome</keyword>
<dbReference type="InterPro" id="IPR029046">
    <property type="entry name" value="LolA/LolB/LppX"/>
</dbReference>
<protein>
    <recommendedName>
        <fullName evidence="3">LppX_LprAFG lipoprotein</fullName>
    </recommendedName>
</protein>
<evidence type="ECO:0008006" key="3">
    <source>
        <dbReference type="Google" id="ProtNLM"/>
    </source>
</evidence>
<dbReference type="Proteomes" id="UP001165685">
    <property type="component" value="Unassembled WGS sequence"/>
</dbReference>
<sequence length="278" mass="28925">MHKKISAALAGTGIVLATSGCGLLFGGGGGGGAAGGPLSDLNPVDLVAEAVNNTEQVDSYTATMEMSGSMSGTSLDMTSDIEYTASPEPTVKMESTTQGTTSTILMRGSEMVMQSDMPGAPPGGPEWLRMDLGQMGEQGGNAGAQDPLAEVEKLLAAQDVQEEGSADVNGTETTRYSGTYSTEEALQELDPEAQDAARQVYDQAGVSEVSFEVFVDGDGMPRRVTTDAGGTVTSTIDFTSFNEPVTVEWPSEDQIGDFDSMMDDMMGDMPTTGDVPSY</sequence>
<evidence type="ECO:0000313" key="2">
    <source>
        <dbReference type="Proteomes" id="UP001165685"/>
    </source>
</evidence>
<dbReference type="SUPFAM" id="SSF89392">
    <property type="entry name" value="Prokaryotic lipoproteins and lipoprotein localization factors"/>
    <property type="match status" value="1"/>
</dbReference>
<dbReference type="PROSITE" id="PS51257">
    <property type="entry name" value="PROKAR_LIPOPROTEIN"/>
    <property type="match status" value="1"/>
</dbReference>